<dbReference type="Gene3D" id="3.90.320.10">
    <property type="match status" value="1"/>
</dbReference>
<accession>A0A1Y1LQL8</accession>
<dbReference type="EMBL" id="GEZM01051148">
    <property type="protein sequence ID" value="JAV75137.1"/>
    <property type="molecule type" value="Transcribed_RNA"/>
</dbReference>
<organism evidence="2">
    <name type="scientific">Photinus pyralis</name>
    <name type="common">Common eastern firefly</name>
    <name type="synonym">Lampyris pyralis</name>
    <dbReference type="NCBI Taxonomy" id="7054"/>
    <lineage>
        <taxon>Eukaryota</taxon>
        <taxon>Metazoa</taxon>
        <taxon>Ecdysozoa</taxon>
        <taxon>Arthropoda</taxon>
        <taxon>Hexapoda</taxon>
        <taxon>Insecta</taxon>
        <taxon>Pterygota</taxon>
        <taxon>Neoptera</taxon>
        <taxon>Endopterygota</taxon>
        <taxon>Coleoptera</taxon>
        <taxon>Polyphaga</taxon>
        <taxon>Elateriformia</taxon>
        <taxon>Elateroidea</taxon>
        <taxon>Lampyridae</taxon>
        <taxon>Lampyrinae</taxon>
        <taxon>Photinus</taxon>
    </lineage>
</organism>
<reference evidence="2" key="1">
    <citation type="journal article" date="2016" name="Sci. Rep.">
        <title>Molecular characterization of firefly nuptial gifts: a multi-omics approach sheds light on postcopulatory sexual selection.</title>
        <authorList>
            <person name="Al-Wathiqui N."/>
            <person name="Fallon T.R."/>
            <person name="South A."/>
            <person name="Weng J.K."/>
            <person name="Lewis S.M."/>
        </authorList>
    </citation>
    <scope>NUCLEOTIDE SEQUENCE</scope>
</reference>
<evidence type="ECO:0000259" key="1">
    <source>
        <dbReference type="Pfam" id="PF09588"/>
    </source>
</evidence>
<dbReference type="InterPro" id="IPR011604">
    <property type="entry name" value="PDDEXK-like_dom_sf"/>
</dbReference>
<dbReference type="Pfam" id="PF09588">
    <property type="entry name" value="YqaJ"/>
    <property type="match status" value="1"/>
</dbReference>
<dbReference type="EMBL" id="GEZM01051157">
    <property type="protein sequence ID" value="JAV75118.1"/>
    <property type="molecule type" value="Transcribed_RNA"/>
</dbReference>
<dbReference type="AlphaFoldDB" id="A0A1Y1LQL8"/>
<protein>
    <recommendedName>
        <fullName evidence="1">YqaJ viral recombinase domain-containing protein</fullName>
    </recommendedName>
</protein>
<dbReference type="EMBL" id="GEZM01051149">
    <property type="protein sequence ID" value="JAV75135.1"/>
    <property type="molecule type" value="Transcribed_RNA"/>
</dbReference>
<evidence type="ECO:0000313" key="2">
    <source>
        <dbReference type="EMBL" id="JAV75118.1"/>
    </source>
</evidence>
<dbReference type="InterPro" id="IPR051703">
    <property type="entry name" value="NF-kappa-B_Signaling_Reg"/>
</dbReference>
<dbReference type="InterPro" id="IPR011335">
    <property type="entry name" value="Restrct_endonuc-II-like"/>
</dbReference>
<feature type="domain" description="YqaJ viral recombinase" evidence="1">
    <location>
        <begin position="97"/>
        <end position="242"/>
    </location>
</feature>
<name>A0A1Y1LQL8_PHOPY</name>
<dbReference type="CDD" id="cd22343">
    <property type="entry name" value="PDDEXK_lambda_exonuclease-like"/>
    <property type="match status" value="1"/>
</dbReference>
<proteinExistence type="predicted"/>
<dbReference type="InterPro" id="IPR019080">
    <property type="entry name" value="YqaJ_viral_recombinase"/>
</dbReference>
<sequence>MCGTIDHYTRIFHERKMRMLHVNFFLIRSNIFLEKAPKRKHFATADSHYGPSANQPEEDMDSELYKKKRQEFLEVLRCADKKKICMETASQSNSNLWYQERKKRITASNFGRVCKLRKTTSTAKLVSQLLYTTFAGNSSTTFGLENEETAIKLFQNAHNVSVTQSGLVIDDELPYLACSPDGLVGNNCIIEIKCSPKSGPLSPLEGAKQKKIDFCVIENGKLTLKRSHNYYYQIQGALHICKKQLCYFIIYTLGGLHVETIERDDDFWETKMKEKLADFYFNSLLPEIIDPRRCRQLQLRDIYSKI</sequence>
<dbReference type="PANTHER" id="PTHR46609">
    <property type="entry name" value="EXONUCLEASE, PHAGE-TYPE/RECB, C-TERMINAL DOMAIN-CONTAINING PROTEIN"/>
    <property type="match status" value="1"/>
</dbReference>
<dbReference type="SUPFAM" id="SSF52980">
    <property type="entry name" value="Restriction endonuclease-like"/>
    <property type="match status" value="1"/>
</dbReference>
<dbReference type="PANTHER" id="PTHR46609:SF8">
    <property type="entry name" value="YQAJ VIRAL RECOMBINASE DOMAIN-CONTAINING PROTEIN"/>
    <property type="match status" value="1"/>
</dbReference>
<dbReference type="GO" id="GO:0006281">
    <property type="term" value="P:DNA repair"/>
    <property type="evidence" value="ECO:0007669"/>
    <property type="project" value="UniProtKB-ARBA"/>
</dbReference>